<evidence type="ECO:0000256" key="1">
    <source>
        <dbReference type="ARBA" id="ARBA00012513"/>
    </source>
</evidence>
<comment type="caution">
    <text evidence="9">The sequence shown here is derived from an EMBL/GenBank/DDBJ whole genome shotgun (WGS) entry which is preliminary data.</text>
</comment>
<keyword evidence="10" id="KW-1185">Reference proteome</keyword>
<feature type="compositionally biased region" description="Polar residues" evidence="6">
    <location>
        <begin position="374"/>
        <end position="411"/>
    </location>
</feature>
<feature type="compositionally biased region" description="Polar residues" evidence="6">
    <location>
        <begin position="338"/>
        <end position="358"/>
    </location>
</feature>
<dbReference type="Gene3D" id="1.10.510.10">
    <property type="entry name" value="Transferase(Phosphotransferase) domain 1"/>
    <property type="match status" value="1"/>
</dbReference>
<keyword evidence="3" id="KW-0547">Nucleotide-binding</keyword>
<protein>
    <recommendedName>
        <fullName evidence="1">non-specific serine/threonine protein kinase</fullName>
        <ecNumber evidence="1">2.7.11.1</ecNumber>
    </recommendedName>
</protein>
<keyword evidence="4" id="KW-0418">Kinase</keyword>
<dbReference type="EMBL" id="BKZW01000001">
    <property type="protein sequence ID" value="GER87061.1"/>
    <property type="molecule type" value="Genomic_DNA"/>
</dbReference>
<dbReference type="PROSITE" id="PS00108">
    <property type="entry name" value="PROTEIN_KINASE_ST"/>
    <property type="match status" value="1"/>
</dbReference>
<keyword evidence="7" id="KW-1133">Transmembrane helix</keyword>
<name>A0A5J4KLF5_9CHLR</name>
<evidence type="ECO:0000256" key="2">
    <source>
        <dbReference type="ARBA" id="ARBA00022679"/>
    </source>
</evidence>
<evidence type="ECO:0000313" key="10">
    <source>
        <dbReference type="Proteomes" id="UP000326912"/>
    </source>
</evidence>
<feature type="compositionally biased region" description="Polar residues" evidence="6">
    <location>
        <begin position="472"/>
        <end position="487"/>
    </location>
</feature>
<feature type="transmembrane region" description="Helical" evidence="7">
    <location>
        <begin position="503"/>
        <end position="522"/>
    </location>
</feature>
<dbReference type="InterPro" id="IPR011009">
    <property type="entry name" value="Kinase-like_dom_sf"/>
</dbReference>
<reference evidence="9 10" key="1">
    <citation type="submission" date="2019-10" db="EMBL/GenBank/DDBJ databases">
        <title>Dictyobacter vulcani sp. nov., within the class Ktedonobacteria, isolated from soil of volcanic Mt. Zao.</title>
        <authorList>
            <person name="Zheng Y."/>
            <person name="Wang C.M."/>
            <person name="Sakai Y."/>
            <person name="Abe K."/>
            <person name="Yokota A."/>
            <person name="Yabe S."/>
        </authorList>
    </citation>
    <scope>NUCLEOTIDE SEQUENCE [LARGE SCALE GENOMIC DNA]</scope>
    <source>
        <strain evidence="9 10">W12</strain>
    </source>
</reference>
<dbReference type="GO" id="GO:0004674">
    <property type="term" value="F:protein serine/threonine kinase activity"/>
    <property type="evidence" value="ECO:0007669"/>
    <property type="project" value="UniProtKB-EC"/>
</dbReference>
<evidence type="ECO:0000256" key="7">
    <source>
        <dbReference type="SAM" id="Phobius"/>
    </source>
</evidence>
<dbReference type="SMART" id="SM00220">
    <property type="entry name" value="S_TKc"/>
    <property type="match status" value="1"/>
</dbReference>
<evidence type="ECO:0000256" key="4">
    <source>
        <dbReference type="ARBA" id="ARBA00022777"/>
    </source>
</evidence>
<dbReference type="SUPFAM" id="SSF56112">
    <property type="entry name" value="Protein kinase-like (PK-like)"/>
    <property type="match status" value="1"/>
</dbReference>
<proteinExistence type="predicted"/>
<dbReference type="PROSITE" id="PS50011">
    <property type="entry name" value="PROTEIN_KINASE_DOM"/>
    <property type="match status" value="1"/>
</dbReference>
<dbReference type="Pfam" id="PF00069">
    <property type="entry name" value="Pkinase"/>
    <property type="match status" value="1"/>
</dbReference>
<dbReference type="Gene3D" id="3.30.200.20">
    <property type="entry name" value="Phosphorylase Kinase, domain 1"/>
    <property type="match status" value="1"/>
</dbReference>
<evidence type="ECO:0000256" key="5">
    <source>
        <dbReference type="ARBA" id="ARBA00022840"/>
    </source>
</evidence>
<feature type="region of interest" description="Disordered" evidence="6">
    <location>
        <begin position="338"/>
        <end position="488"/>
    </location>
</feature>
<evidence type="ECO:0000259" key="8">
    <source>
        <dbReference type="PROSITE" id="PS50011"/>
    </source>
</evidence>
<dbReference type="InterPro" id="IPR000719">
    <property type="entry name" value="Prot_kinase_dom"/>
</dbReference>
<dbReference type="Proteomes" id="UP000326912">
    <property type="component" value="Unassembled WGS sequence"/>
</dbReference>
<organism evidence="9 10">
    <name type="scientific">Dictyobacter vulcani</name>
    <dbReference type="NCBI Taxonomy" id="2607529"/>
    <lineage>
        <taxon>Bacteria</taxon>
        <taxon>Bacillati</taxon>
        <taxon>Chloroflexota</taxon>
        <taxon>Ktedonobacteria</taxon>
        <taxon>Ktedonobacterales</taxon>
        <taxon>Dictyobacteraceae</taxon>
        <taxon>Dictyobacter</taxon>
    </lineage>
</organism>
<feature type="domain" description="Protein kinase" evidence="8">
    <location>
        <begin position="11"/>
        <end position="291"/>
    </location>
</feature>
<keyword evidence="7" id="KW-0472">Membrane</keyword>
<evidence type="ECO:0000256" key="3">
    <source>
        <dbReference type="ARBA" id="ARBA00022741"/>
    </source>
</evidence>
<feature type="compositionally biased region" description="Polar residues" evidence="6">
    <location>
        <begin position="438"/>
        <end position="451"/>
    </location>
</feature>
<sequence>MSTSPRRIGQYELLQQIGSGHVGEVWKARDLAQRRDVAIKLLHSDLQADPSFLNRLTTGARTLTTLRHENLVSVYDAAVSRPGEARETTAYIVMDYIEGYTLRDYLKATAQRGIFPSTTDIVYLFSCLGAAVDYLHRQGIAHGDIKPTNILLNKQQRTRFAAGEPLLTDVGLTQIAGNDSYLGAPHYLSPEQAQGQPAKQESDIYALGIILYELCTGAVPFRGDNSFAVISQHINTLPTPPMLLNANIPTNLAQVILRALSKDPESRFAEGIQLAYAIAEACSVPATHPAIQHIATRIQQFPTSSSPNQNNMQSILGVSQPLTSASPVFMRPLGDITSRQQSQTGQEQPASLNANPDVSASMVFPNSGPLTAVNPGQSSRPAQTSSGGFRQPNPGSLPSLDSTSGPLSNPTGKHFHLRQTSLTQIPVVDPNKLDQPGSIPTTPDHANSFTSGPDLVSPYQSQSEMGGAYPQQFEQAVPQTPPLSSAQMPLPVPARQPVYKNKYVMAIAAILVIAVIAASIGISNVLRSGSNGGQTATNITNATTPLPKPQGPGTAFFQDDALNHNDQLRITMQDIPAPANGKVYYAWLQTDTQKILPLGALDLQNKQIDFMYAGDQNHGNLIAHTNGIQVTMETAGSQPAIPSKELVYQGTFNKTTLPEIKNILYTTPGLPNSSVVVNMFETIKSLNDKASSIVDSLNQTKDYGLARRQGTRIIEMIDGSKYASTSGDLPNNLPSQINIPVGLLSSPGHTGYIDILDKHLDALNGAAGNDTNLQQRIQNAKNGLTDLREWLQTMRENDVQLLKATNLSDPKNHSAALQLKQLAADAYTGRIIPPDTTAKPTRGSAGALQTYIETQYMAALDLTAVK</sequence>
<evidence type="ECO:0000313" key="9">
    <source>
        <dbReference type="EMBL" id="GER87061.1"/>
    </source>
</evidence>
<gene>
    <name evidence="9" type="ORF">KDW_12230</name>
</gene>
<dbReference type="InterPro" id="IPR050660">
    <property type="entry name" value="NEK_Ser/Thr_kinase"/>
</dbReference>
<evidence type="ECO:0000256" key="6">
    <source>
        <dbReference type="SAM" id="MobiDB-lite"/>
    </source>
</evidence>
<dbReference type="CDD" id="cd14014">
    <property type="entry name" value="STKc_PknB_like"/>
    <property type="match status" value="1"/>
</dbReference>
<dbReference type="PANTHER" id="PTHR43671:SF13">
    <property type="entry name" value="SERINE_THREONINE-PROTEIN KINASE NEK2"/>
    <property type="match status" value="1"/>
</dbReference>
<dbReference type="InterPro" id="IPR008271">
    <property type="entry name" value="Ser/Thr_kinase_AS"/>
</dbReference>
<keyword evidence="2" id="KW-0808">Transferase</keyword>
<keyword evidence="7" id="KW-0812">Transmembrane</keyword>
<dbReference type="RefSeq" id="WP_151755100.1">
    <property type="nucleotide sequence ID" value="NZ_BKZW01000001.1"/>
</dbReference>
<dbReference type="GO" id="GO:0005524">
    <property type="term" value="F:ATP binding"/>
    <property type="evidence" value="ECO:0007669"/>
    <property type="project" value="UniProtKB-KW"/>
</dbReference>
<accession>A0A5J4KLF5</accession>
<dbReference type="PANTHER" id="PTHR43671">
    <property type="entry name" value="SERINE/THREONINE-PROTEIN KINASE NEK"/>
    <property type="match status" value="1"/>
</dbReference>
<keyword evidence="5" id="KW-0067">ATP-binding</keyword>
<dbReference type="EC" id="2.7.11.1" evidence="1"/>
<dbReference type="AlphaFoldDB" id="A0A5J4KLF5"/>